<evidence type="ECO:0000313" key="1">
    <source>
        <dbReference type="EMBL" id="KAF5843172.1"/>
    </source>
</evidence>
<dbReference type="EMBL" id="MU069447">
    <property type="protein sequence ID" value="KAF5843172.1"/>
    <property type="molecule type" value="Genomic_DNA"/>
</dbReference>
<evidence type="ECO:0008006" key="3">
    <source>
        <dbReference type="Google" id="ProtNLM"/>
    </source>
</evidence>
<comment type="caution">
    <text evidence="1">The sequence shown here is derived from an EMBL/GenBank/DDBJ whole genome shotgun (WGS) entry which is preliminary data.</text>
</comment>
<sequence>MPSGSPLPQGPKFEKGQPILYVNRDGTLADAKVVSVDRSIYPVQYAIVLNGAENERWTEEDRLRPCK</sequence>
<dbReference type="Proteomes" id="UP000815325">
    <property type="component" value="Unassembled WGS sequence"/>
</dbReference>
<accession>A0ABQ7H8I8</accession>
<keyword evidence="2" id="KW-1185">Reference proteome</keyword>
<gene>
    <name evidence="1" type="ORF">DUNSADRAFT_1599</name>
</gene>
<proteinExistence type="predicted"/>
<evidence type="ECO:0000313" key="2">
    <source>
        <dbReference type="Proteomes" id="UP000815325"/>
    </source>
</evidence>
<reference evidence="1" key="1">
    <citation type="submission" date="2017-08" db="EMBL/GenBank/DDBJ databases">
        <authorList>
            <person name="Polle J.E."/>
            <person name="Barry K."/>
            <person name="Cushman J."/>
            <person name="Schmutz J."/>
            <person name="Tran D."/>
            <person name="Hathwaick L.T."/>
            <person name="Yim W.C."/>
            <person name="Jenkins J."/>
            <person name="Mckie-Krisberg Z.M."/>
            <person name="Prochnik S."/>
            <person name="Lindquist E."/>
            <person name="Dockter R.B."/>
            <person name="Adam C."/>
            <person name="Molina H."/>
            <person name="Bunkerborg J."/>
            <person name="Jin E."/>
            <person name="Buchheim M."/>
            <person name="Magnuson J."/>
        </authorList>
    </citation>
    <scope>NUCLEOTIDE SEQUENCE</scope>
    <source>
        <strain evidence="1">CCAP 19/18</strain>
    </source>
</reference>
<protein>
    <recommendedName>
        <fullName evidence="3">Encoded protein</fullName>
    </recommendedName>
</protein>
<name>A0ABQ7H8I8_DUNSA</name>
<organism evidence="1 2">
    <name type="scientific">Dunaliella salina</name>
    <name type="common">Green alga</name>
    <name type="synonym">Protococcus salinus</name>
    <dbReference type="NCBI Taxonomy" id="3046"/>
    <lineage>
        <taxon>Eukaryota</taxon>
        <taxon>Viridiplantae</taxon>
        <taxon>Chlorophyta</taxon>
        <taxon>core chlorophytes</taxon>
        <taxon>Chlorophyceae</taxon>
        <taxon>CS clade</taxon>
        <taxon>Chlamydomonadales</taxon>
        <taxon>Dunaliellaceae</taxon>
        <taxon>Dunaliella</taxon>
    </lineage>
</organism>